<dbReference type="InterPro" id="IPR059050">
    <property type="entry name" value="Rv3660c_N"/>
</dbReference>
<evidence type="ECO:0000259" key="1">
    <source>
        <dbReference type="Pfam" id="PF01656"/>
    </source>
</evidence>
<sequence length="336" mass="34721">MARTGFRPLLVTADEALLDDLLRLAAVAGTELQVATDPVAARPHYAHAPVVLIGPDQTVPIDRARLRRRAVVLVGRTAVADPPSDLIERLGVEHIAVLPAAERWLVDRLGAPPSPPAGRVLAFVGARGGAGASTLAVTLAVTAARAGQRVLLLDADPLGGRLGLMLGRHQFDHPGPGELVLLEFDRTDPCGGPPAGAVGTGLDTGRRERDLVIVDLPRHLGTAGAAALRGADRTFVVVPAELGACLAATRVAALARPHSRRLSAVVRDASADTLTEDDVARTTHLSVAGAYRSDPALRALLARGEVPSADGHGPLADLCRRLLAVPPGRGTEGAAA</sequence>
<evidence type="ECO:0000313" key="3">
    <source>
        <dbReference type="EMBL" id="MDQ0367376.1"/>
    </source>
</evidence>
<proteinExistence type="predicted"/>
<feature type="domain" description="CobQ/CobB/MinD/ParA nucleotide binding" evidence="1">
    <location>
        <begin position="122"/>
        <end position="230"/>
    </location>
</feature>
<name>A0AAE3W122_9ACTN</name>
<dbReference type="Proteomes" id="UP001240236">
    <property type="component" value="Unassembled WGS sequence"/>
</dbReference>
<protein>
    <submittedName>
        <fullName evidence="3">Mrp family chromosome partitioning ATPase</fullName>
    </submittedName>
</protein>
<dbReference type="Gene3D" id="3.40.50.300">
    <property type="entry name" value="P-loop containing nucleotide triphosphate hydrolases"/>
    <property type="match status" value="2"/>
</dbReference>
<dbReference type="SUPFAM" id="SSF52540">
    <property type="entry name" value="P-loop containing nucleoside triphosphate hydrolases"/>
    <property type="match status" value="1"/>
</dbReference>
<reference evidence="3 4" key="1">
    <citation type="submission" date="2023-07" db="EMBL/GenBank/DDBJ databases">
        <title>Sequencing the genomes of 1000 actinobacteria strains.</title>
        <authorList>
            <person name="Klenk H.-P."/>
        </authorList>
    </citation>
    <scope>NUCLEOTIDE SEQUENCE [LARGE SCALE GENOMIC DNA]</scope>
    <source>
        <strain evidence="3 4">DSM 44709</strain>
    </source>
</reference>
<dbReference type="GO" id="GO:0005524">
    <property type="term" value="F:ATP binding"/>
    <property type="evidence" value="ECO:0007669"/>
    <property type="project" value="TreeGrafter"/>
</dbReference>
<dbReference type="PANTHER" id="PTHR43384">
    <property type="entry name" value="SEPTUM SITE-DETERMINING PROTEIN MIND HOMOLOG, CHLOROPLASTIC-RELATED"/>
    <property type="match status" value="1"/>
</dbReference>
<dbReference type="PANTHER" id="PTHR43384:SF11">
    <property type="entry name" value="SEPTUM SITE DETERMINING PROTEIN"/>
    <property type="match status" value="1"/>
</dbReference>
<dbReference type="Pfam" id="PF01656">
    <property type="entry name" value="CbiA"/>
    <property type="match status" value="1"/>
</dbReference>
<dbReference type="GO" id="GO:0016887">
    <property type="term" value="F:ATP hydrolysis activity"/>
    <property type="evidence" value="ECO:0007669"/>
    <property type="project" value="TreeGrafter"/>
</dbReference>
<organism evidence="3 4">
    <name type="scientific">Catenuloplanes indicus</name>
    <dbReference type="NCBI Taxonomy" id="137267"/>
    <lineage>
        <taxon>Bacteria</taxon>
        <taxon>Bacillati</taxon>
        <taxon>Actinomycetota</taxon>
        <taxon>Actinomycetes</taxon>
        <taxon>Micromonosporales</taxon>
        <taxon>Micromonosporaceae</taxon>
        <taxon>Catenuloplanes</taxon>
    </lineage>
</organism>
<dbReference type="InterPro" id="IPR002586">
    <property type="entry name" value="CobQ/CobB/MinD/ParA_Nub-bd_dom"/>
</dbReference>
<dbReference type="GO" id="GO:0051782">
    <property type="term" value="P:negative regulation of cell division"/>
    <property type="evidence" value="ECO:0007669"/>
    <property type="project" value="TreeGrafter"/>
</dbReference>
<gene>
    <name evidence="3" type="ORF">J2S42_004045</name>
</gene>
<accession>A0AAE3W122</accession>
<dbReference type="EMBL" id="JAUSUZ010000001">
    <property type="protein sequence ID" value="MDQ0367376.1"/>
    <property type="molecule type" value="Genomic_DNA"/>
</dbReference>
<dbReference type="GO" id="GO:0005829">
    <property type="term" value="C:cytosol"/>
    <property type="evidence" value="ECO:0007669"/>
    <property type="project" value="TreeGrafter"/>
</dbReference>
<keyword evidence="4" id="KW-1185">Reference proteome</keyword>
<evidence type="ECO:0000259" key="2">
    <source>
        <dbReference type="Pfam" id="PF26563"/>
    </source>
</evidence>
<dbReference type="Pfam" id="PF26563">
    <property type="entry name" value="Rv3660c_N"/>
    <property type="match status" value="1"/>
</dbReference>
<dbReference type="AlphaFoldDB" id="A0AAE3W122"/>
<dbReference type="InterPro" id="IPR050625">
    <property type="entry name" value="ParA/MinD_ATPase"/>
</dbReference>
<comment type="caution">
    <text evidence="3">The sequence shown here is derived from an EMBL/GenBank/DDBJ whole genome shotgun (WGS) entry which is preliminary data.</text>
</comment>
<dbReference type="RefSeq" id="WP_307241379.1">
    <property type="nucleotide sequence ID" value="NZ_JAUSUZ010000001.1"/>
</dbReference>
<dbReference type="GO" id="GO:0009898">
    <property type="term" value="C:cytoplasmic side of plasma membrane"/>
    <property type="evidence" value="ECO:0007669"/>
    <property type="project" value="TreeGrafter"/>
</dbReference>
<feature type="domain" description="Rv3660c-like CheY-like N-terminal" evidence="2">
    <location>
        <begin position="11"/>
        <end position="113"/>
    </location>
</feature>
<dbReference type="InterPro" id="IPR027417">
    <property type="entry name" value="P-loop_NTPase"/>
</dbReference>
<evidence type="ECO:0000313" key="4">
    <source>
        <dbReference type="Proteomes" id="UP001240236"/>
    </source>
</evidence>